<reference evidence="2 5" key="1">
    <citation type="journal article" date="2011" name="Nature">
        <title>The Medicago genome provides insight into the evolution of rhizobial symbioses.</title>
        <authorList>
            <person name="Young N.D."/>
            <person name="Debelle F."/>
            <person name="Oldroyd G.E."/>
            <person name="Geurts R."/>
            <person name="Cannon S.B."/>
            <person name="Udvardi M.K."/>
            <person name="Benedito V.A."/>
            <person name="Mayer K.F."/>
            <person name="Gouzy J."/>
            <person name="Schoof H."/>
            <person name="Van de Peer Y."/>
            <person name="Proost S."/>
            <person name="Cook D.R."/>
            <person name="Meyers B.C."/>
            <person name="Spannagl M."/>
            <person name="Cheung F."/>
            <person name="De Mita S."/>
            <person name="Krishnakumar V."/>
            <person name="Gundlach H."/>
            <person name="Zhou S."/>
            <person name="Mudge J."/>
            <person name="Bharti A.K."/>
            <person name="Murray J.D."/>
            <person name="Naoumkina M.A."/>
            <person name="Rosen B."/>
            <person name="Silverstein K.A."/>
            <person name="Tang H."/>
            <person name="Rombauts S."/>
            <person name="Zhao P.X."/>
            <person name="Zhou P."/>
            <person name="Barbe V."/>
            <person name="Bardou P."/>
            <person name="Bechner M."/>
            <person name="Bellec A."/>
            <person name="Berger A."/>
            <person name="Berges H."/>
            <person name="Bidwell S."/>
            <person name="Bisseling T."/>
            <person name="Choisne N."/>
            <person name="Couloux A."/>
            <person name="Denny R."/>
            <person name="Deshpande S."/>
            <person name="Dai X."/>
            <person name="Doyle J.J."/>
            <person name="Dudez A.M."/>
            <person name="Farmer A.D."/>
            <person name="Fouteau S."/>
            <person name="Franken C."/>
            <person name="Gibelin C."/>
            <person name="Gish J."/>
            <person name="Goldstein S."/>
            <person name="Gonzalez A.J."/>
            <person name="Green P.J."/>
            <person name="Hallab A."/>
            <person name="Hartog M."/>
            <person name="Hua A."/>
            <person name="Humphray S.J."/>
            <person name="Jeong D.H."/>
            <person name="Jing Y."/>
            <person name="Jocker A."/>
            <person name="Kenton S.M."/>
            <person name="Kim D.J."/>
            <person name="Klee K."/>
            <person name="Lai H."/>
            <person name="Lang C."/>
            <person name="Lin S."/>
            <person name="Macmil S.L."/>
            <person name="Magdelenat G."/>
            <person name="Matthews L."/>
            <person name="McCorrison J."/>
            <person name="Monaghan E.L."/>
            <person name="Mun J.H."/>
            <person name="Najar F.Z."/>
            <person name="Nicholson C."/>
            <person name="Noirot C."/>
            <person name="O'Bleness M."/>
            <person name="Paule C.R."/>
            <person name="Poulain J."/>
            <person name="Prion F."/>
            <person name="Qin B."/>
            <person name="Qu C."/>
            <person name="Retzel E.F."/>
            <person name="Riddle C."/>
            <person name="Sallet E."/>
            <person name="Samain S."/>
            <person name="Samson N."/>
            <person name="Sanders I."/>
            <person name="Saurat O."/>
            <person name="Scarpelli C."/>
            <person name="Schiex T."/>
            <person name="Segurens B."/>
            <person name="Severin A.J."/>
            <person name="Sherrier D.J."/>
            <person name="Shi R."/>
            <person name="Sims S."/>
            <person name="Singer S.R."/>
            <person name="Sinharoy S."/>
            <person name="Sterck L."/>
            <person name="Viollet A."/>
            <person name="Wang B.B."/>
            <person name="Wang K."/>
            <person name="Wang M."/>
            <person name="Wang X."/>
            <person name="Warfsmann J."/>
            <person name="Weissenbach J."/>
            <person name="White D.D."/>
            <person name="White J.D."/>
            <person name="Wiley G.B."/>
            <person name="Wincker P."/>
            <person name="Xing Y."/>
            <person name="Yang L."/>
            <person name="Yao Z."/>
            <person name="Ying F."/>
            <person name="Zhai J."/>
            <person name="Zhou L."/>
            <person name="Zuber A."/>
            <person name="Denarie J."/>
            <person name="Dixon R.A."/>
            <person name="May G.D."/>
            <person name="Schwartz D.C."/>
            <person name="Rogers J."/>
            <person name="Quetier F."/>
            <person name="Town C.D."/>
            <person name="Roe B.A."/>
        </authorList>
    </citation>
    <scope>NUCLEOTIDE SEQUENCE [LARGE SCALE GENOMIC DNA]</scope>
    <source>
        <strain evidence="2">A17</strain>
        <strain evidence="4 5">cv. Jemalong A17</strain>
    </source>
</reference>
<accession>G7IVF6</accession>
<reference evidence="2 5" key="2">
    <citation type="journal article" date="2014" name="BMC Genomics">
        <title>An improved genome release (version Mt4.0) for the model legume Medicago truncatula.</title>
        <authorList>
            <person name="Tang H."/>
            <person name="Krishnakumar V."/>
            <person name="Bidwell S."/>
            <person name="Rosen B."/>
            <person name="Chan A."/>
            <person name="Zhou S."/>
            <person name="Gentzbittel L."/>
            <person name="Childs K.L."/>
            <person name="Yandell M."/>
            <person name="Gundlach H."/>
            <person name="Mayer K.F."/>
            <person name="Schwartz D.C."/>
            <person name="Town C.D."/>
        </authorList>
    </citation>
    <scope>GENOME REANNOTATION</scope>
    <source>
        <strain evidence="4 5">cv. Jemalong A17</strain>
    </source>
</reference>
<dbReference type="EMBL" id="PSQE01000003">
    <property type="protein sequence ID" value="RHN65474.1"/>
    <property type="molecule type" value="Genomic_DNA"/>
</dbReference>
<dbReference type="PANTHER" id="PTHR31672:SF13">
    <property type="entry name" value="F-BOX PROTEIN CPR30-LIKE"/>
    <property type="match status" value="1"/>
</dbReference>
<evidence type="ECO:0000313" key="2">
    <source>
        <dbReference type="EMBL" id="AES68594.1"/>
    </source>
</evidence>
<dbReference type="STRING" id="3880.G7IVF6"/>
<reference evidence="4" key="3">
    <citation type="submission" date="2015-04" db="UniProtKB">
        <authorList>
            <consortium name="EnsemblPlants"/>
        </authorList>
    </citation>
    <scope>IDENTIFICATION</scope>
    <source>
        <strain evidence="4">cv. Jemalong A17</strain>
    </source>
</reference>
<dbReference type="PROSITE" id="PS50181">
    <property type="entry name" value="FBOX"/>
    <property type="match status" value="1"/>
</dbReference>
<dbReference type="OMA" id="ERINCYV"/>
<proteinExistence type="predicted"/>
<dbReference type="HOGENOM" id="CLU_027176_1_4_1"/>
<dbReference type="Proteomes" id="UP000002051">
    <property type="component" value="Chromosome 3"/>
</dbReference>
<dbReference type="Gene3D" id="1.20.1280.50">
    <property type="match status" value="1"/>
</dbReference>
<evidence type="ECO:0000313" key="4">
    <source>
        <dbReference type="EnsemblPlants" id="AES68594"/>
    </source>
</evidence>
<dbReference type="InterPro" id="IPR001810">
    <property type="entry name" value="F-box_dom"/>
</dbReference>
<keyword evidence="5" id="KW-1185">Reference proteome</keyword>
<dbReference type="eggNOG" id="ENOG502QUVH">
    <property type="taxonomic scope" value="Eukaryota"/>
</dbReference>
<dbReference type="KEGG" id="mtr:11420342"/>
<dbReference type="SUPFAM" id="SSF81383">
    <property type="entry name" value="F-box domain"/>
    <property type="match status" value="1"/>
</dbReference>
<reference evidence="6" key="4">
    <citation type="journal article" date="2018" name="Nat. Plants">
        <title>Whole-genome landscape of Medicago truncatula symbiotic genes.</title>
        <authorList>
            <person name="Pecrix Y."/>
            <person name="Staton S.E."/>
            <person name="Sallet E."/>
            <person name="Lelandais-Briere C."/>
            <person name="Moreau S."/>
            <person name="Carrere S."/>
            <person name="Blein T."/>
            <person name="Jardinaud M.F."/>
            <person name="Latrasse D."/>
            <person name="Zouine M."/>
            <person name="Zahm M."/>
            <person name="Kreplak J."/>
            <person name="Mayjonade B."/>
            <person name="Satge C."/>
            <person name="Perez M."/>
            <person name="Cauet S."/>
            <person name="Marande W."/>
            <person name="Chantry-Darmon C."/>
            <person name="Lopez-Roques C."/>
            <person name="Bouchez O."/>
            <person name="Berard A."/>
            <person name="Debelle F."/>
            <person name="Munos S."/>
            <person name="Bendahmane A."/>
            <person name="Berges H."/>
            <person name="Niebel A."/>
            <person name="Buitink J."/>
            <person name="Frugier F."/>
            <person name="Benhamed M."/>
            <person name="Crespi M."/>
            <person name="Gouzy J."/>
            <person name="Gamas P."/>
        </authorList>
    </citation>
    <scope>NUCLEOTIDE SEQUENCE [LARGE SCALE GENOMIC DNA]</scope>
    <source>
        <strain evidence="6">cv. Jemalong A17</strain>
    </source>
</reference>
<dbReference type="Pfam" id="PF07734">
    <property type="entry name" value="FBA_1"/>
    <property type="match status" value="1"/>
</dbReference>
<dbReference type="SMART" id="SM00256">
    <property type="entry name" value="FBOX"/>
    <property type="match status" value="1"/>
</dbReference>
<dbReference type="Gramene" id="rna13317">
    <property type="protein sequence ID" value="RHN65474.1"/>
    <property type="gene ID" value="gene13317"/>
</dbReference>
<dbReference type="NCBIfam" id="TIGR01640">
    <property type="entry name" value="F_box_assoc_1"/>
    <property type="match status" value="1"/>
</dbReference>
<dbReference type="CDD" id="cd22157">
    <property type="entry name" value="F-box_AtFBW1-like"/>
    <property type="match status" value="1"/>
</dbReference>
<dbReference type="EMBL" id="CM001219">
    <property type="protein sequence ID" value="AES68594.1"/>
    <property type="molecule type" value="Genomic_DNA"/>
</dbReference>
<dbReference type="PANTHER" id="PTHR31672">
    <property type="entry name" value="BNACNNG10540D PROTEIN"/>
    <property type="match status" value="1"/>
</dbReference>
<dbReference type="SUPFAM" id="SSF50965">
    <property type="entry name" value="Galactose oxidase, central domain"/>
    <property type="match status" value="1"/>
</dbReference>
<evidence type="ECO:0000259" key="1">
    <source>
        <dbReference type="PROSITE" id="PS50181"/>
    </source>
</evidence>
<evidence type="ECO:0000313" key="3">
    <source>
        <dbReference type="EMBL" id="RHN65474.1"/>
    </source>
</evidence>
<feature type="domain" description="F-box" evidence="1">
    <location>
        <begin position="19"/>
        <end position="65"/>
    </location>
</feature>
<dbReference type="AlphaFoldDB" id="G7IVF6"/>
<dbReference type="InterPro" id="IPR017451">
    <property type="entry name" value="F-box-assoc_interact_dom"/>
</dbReference>
<sequence>MEMAQVSDSRSFTAETTTRTQLPTLPFDVLPEILFRLPVKLLVQLRCLCKFFNSLISDPKFAKKHLQLSTKRHHLMRKCRNISRELVLYDSPIPSVFSTSTVVTQTQLYPPNGDTYTSVKCSCDGIFCGKLNNGSYFLWNPSIRKFQLLPPLKNPYEDYFSISFGYDHSIDNYKVILVSDKNEVSVNTLGTDYWTRMQDIPYSYGICRRGVFVSGTLNWLALDDSKILSLDLKKESYQLLLLPDYKCHSWIFLDVVRDCLCISAASDMFMDVWIMKHYGNKESWTKLYTVPNMQDRGLEAYNALYISEDDQLLVECLEIESDNDKLVVYDSKTGTSNIPEFQNKYDLIYSNVYIESLISP</sequence>
<dbReference type="InterPro" id="IPR036047">
    <property type="entry name" value="F-box-like_dom_sf"/>
</dbReference>
<dbReference type="InterPro" id="IPR011043">
    <property type="entry name" value="Gal_Oxase/kelch_b-propeller"/>
</dbReference>
<dbReference type="Pfam" id="PF00646">
    <property type="entry name" value="F-box"/>
    <property type="match status" value="1"/>
</dbReference>
<dbReference type="InterPro" id="IPR050796">
    <property type="entry name" value="SCF_F-box_component"/>
</dbReference>
<organism evidence="2 5">
    <name type="scientific">Medicago truncatula</name>
    <name type="common">Barrel medic</name>
    <name type="synonym">Medicago tribuloides</name>
    <dbReference type="NCBI Taxonomy" id="3880"/>
    <lineage>
        <taxon>Eukaryota</taxon>
        <taxon>Viridiplantae</taxon>
        <taxon>Streptophyta</taxon>
        <taxon>Embryophyta</taxon>
        <taxon>Tracheophyta</taxon>
        <taxon>Spermatophyta</taxon>
        <taxon>Magnoliopsida</taxon>
        <taxon>eudicotyledons</taxon>
        <taxon>Gunneridae</taxon>
        <taxon>Pentapetalae</taxon>
        <taxon>rosids</taxon>
        <taxon>fabids</taxon>
        <taxon>Fabales</taxon>
        <taxon>Fabaceae</taxon>
        <taxon>Papilionoideae</taxon>
        <taxon>50 kb inversion clade</taxon>
        <taxon>NPAAA clade</taxon>
        <taxon>Hologalegina</taxon>
        <taxon>IRL clade</taxon>
        <taxon>Trifolieae</taxon>
        <taxon>Medicago</taxon>
    </lineage>
</organism>
<dbReference type="Proteomes" id="UP000265566">
    <property type="component" value="Chromosome 3"/>
</dbReference>
<dbReference type="PaxDb" id="3880-AES68594"/>
<dbReference type="OrthoDB" id="1401582at2759"/>
<name>G7IVF6_MEDTR</name>
<protein>
    <submittedName>
        <fullName evidence="2">F-box protein interaction domain protein</fullName>
    </submittedName>
    <submittedName>
        <fullName evidence="3">Putative F-box domain, galactose oxidase/kelch, beta-propeller, F-box associated interaction</fullName>
    </submittedName>
</protein>
<reference evidence="3" key="5">
    <citation type="journal article" date="2018" name="Nat. Plants">
        <title>Whole-genome landscape of Medicago truncatula symbiotic genes.</title>
        <authorList>
            <person name="Pecrix Y."/>
            <person name="Gamas P."/>
            <person name="Carrere S."/>
        </authorList>
    </citation>
    <scope>NUCLEOTIDE SEQUENCE</scope>
    <source>
        <tissue evidence="3">Leaves</tissue>
    </source>
</reference>
<dbReference type="EnsemblPlants" id="AES68594">
    <property type="protein sequence ID" value="AES68594"/>
    <property type="gene ID" value="MTR_3g010520"/>
</dbReference>
<gene>
    <name evidence="4" type="primary">11420342</name>
    <name evidence="2" type="ordered locus">MTR_3g010520</name>
    <name evidence="3" type="ORF">MtrunA17_Chr3g0080281</name>
</gene>
<evidence type="ECO:0000313" key="6">
    <source>
        <dbReference type="Proteomes" id="UP000265566"/>
    </source>
</evidence>
<evidence type="ECO:0000313" key="5">
    <source>
        <dbReference type="Proteomes" id="UP000002051"/>
    </source>
</evidence>
<dbReference type="InterPro" id="IPR006527">
    <property type="entry name" value="F-box-assoc_dom_typ1"/>
</dbReference>